<dbReference type="EMBL" id="CP002281">
    <property type="protein sequence ID" value="ADO83633.1"/>
    <property type="molecule type" value="Genomic_DNA"/>
</dbReference>
<dbReference type="Pfam" id="PF13545">
    <property type="entry name" value="HTH_Crp_2"/>
    <property type="match status" value="1"/>
</dbReference>
<dbReference type="GO" id="GO:0006355">
    <property type="term" value="P:regulation of DNA-templated transcription"/>
    <property type="evidence" value="ECO:0007669"/>
    <property type="project" value="InterPro"/>
</dbReference>
<sequence>MNEIYNKLMKTTLFNGIPLGEIDKKLSVRKYKIKKYKKGETVAFRGDEIDGLYINIKGELNPEMMKHSGETRKIGNLDEGQIIASAFIFGKKFEFPVDLLVEKDCEIFYISKNELMELMIDDKKILKNFLDEISNKAQFLSTKVWNAFNNKSINEKLINYILKNEKNGEFLFKPSLKDVANLFGVARPSLSRVIGEFVDEGILERIGRSKYRVLDIDMLEEKREF</sequence>
<evidence type="ECO:0000256" key="1">
    <source>
        <dbReference type="ARBA" id="ARBA00023015"/>
    </source>
</evidence>
<dbReference type="OrthoDB" id="3176638at2"/>
<keyword evidence="3" id="KW-0804">Transcription</keyword>
<dbReference type="InterPro" id="IPR000595">
    <property type="entry name" value="cNMP-bd_dom"/>
</dbReference>
<dbReference type="InterPro" id="IPR036390">
    <property type="entry name" value="WH_DNA-bd_sf"/>
</dbReference>
<dbReference type="InterPro" id="IPR014710">
    <property type="entry name" value="RmlC-like_jellyroll"/>
</dbReference>
<dbReference type="SUPFAM" id="SSF46785">
    <property type="entry name" value="Winged helix' DNA-binding domain"/>
    <property type="match status" value="1"/>
</dbReference>
<dbReference type="RefSeq" id="WP_013388295.1">
    <property type="nucleotide sequence ID" value="NC_014632.1"/>
</dbReference>
<proteinExistence type="predicted"/>
<reference evidence="6 7" key="1">
    <citation type="journal article" date="2010" name="Stand. Genomic Sci.">
        <title>Complete genome sequence of Ilyobacter polytropus type strain (CuHbu1).</title>
        <authorList>
            <person name="Sikorski J."/>
            <person name="Chertkov O."/>
            <person name="Lapidus A."/>
            <person name="Nolan M."/>
            <person name="Lucas S."/>
            <person name="Del Rio T.G."/>
            <person name="Tice H."/>
            <person name="Cheng J.F."/>
            <person name="Tapia R."/>
            <person name="Han C."/>
            <person name="Goodwin L."/>
            <person name="Pitluck S."/>
            <person name="Liolios K."/>
            <person name="Ivanova N."/>
            <person name="Mavromatis K."/>
            <person name="Mikhailova N."/>
            <person name="Pati A."/>
            <person name="Chen A."/>
            <person name="Palaniappan K."/>
            <person name="Land M."/>
            <person name="Hauser L."/>
            <person name="Chang Y.J."/>
            <person name="Jeffries C.D."/>
            <person name="Brambilla E."/>
            <person name="Yasawong M."/>
            <person name="Rohde M."/>
            <person name="Pukall R."/>
            <person name="Spring S."/>
            <person name="Goker M."/>
            <person name="Woyke T."/>
            <person name="Bristow J."/>
            <person name="Eisen J.A."/>
            <person name="Markowitz V."/>
            <person name="Hugenholtz P."/>
            <person name="Kyrpides N.C."/>
            <person name="Klenk H.P."/>
        </authorList>
    </citation>
    <scope>NUCLEOTIDE SEQUENCE [LARGE SCALE GENOMIC DNA]</scope>
    <source>
        <strain evidence="7">ATCC 51220 / DSM 2926 / LMG 16218 / CuHBu1</strain>
    </source>
</reference>
<evidence type="ECO:0000256" key="2">
    <source>
        <dbReference type="ARBA" id="ARBA00023125"/>
    </source>
</evidence>
<dbReference type="Proteomes" id="UP000006875">
    <property type="component" value="Chromosome"/>
</dbReference>
<keyword evidence="1" id="KW-0805">Transcription regulation</keyword>
<dbReference type="HOGENOM" id="CLU_075053_4_1_0"/>
<evidence type="ECO:0000259" key="5">
    <source>
        <dbReference type="PROSITE" id="PS51063"/>
    </source>
</evidence>
<evidence type="ECO:0000256" key="3">
    <source>
        <dbReference type="ARBA" id="ARBA00023163"/>
    </source>
</evidence>
<evidence type="ECO:0000313" key="6">
    <source>
        <dbReference type="EMBL" id="ADO83633.1"/>
    </source>
</evidence>
<dbReference type="SMART" id="SM00419">
    <property type="entry name" value="HTH_CRP"/>
    <property type="match status" value="1"/>
</dbReference>
<evidence type="ECO:0000259" key="4">
    <source>
        <dbReference type="PROSITE" id="PS50042"/>
    </source>
</evidence>
<dbReference type="Gene3D" id="2.60.120.10">
    <property type="entry name" value="Jelly Rolls"/>
    <property type="match status" value="1"/>
</dbReference>
<feature type="domain" description="HTH crp-type" evidence="5">
    <location>
        <begin position="151"/>
        <end position="217"/>
    </location>
</feature>
<feature type="domain" description="Cyclic nucleotide-binding" evidence="4">
    <location>
        <begin position="13"/>
        <end position="136"/>
    </location>
</feature>
<dbReference type="eggNOG" id="COG0664">
    <property type="taxonomic scope" value="Bacteria"/>
</dbReference>
<evidence type="ECO:0000313" key="7">
    <source>
        <dbReference type="Proteomes" id="UP000006875"/>
    </source>
</evidence>
<dbReference type="InterPro" id="IPR012318">
    <property type="entry name" value="HTH_CRP"/>
</dbReference>
<dbReference type="Pfam" id="PF00027">
    <property type="entry name" value="cNMP_binding"/>
    <property type="match status" value="1"/>
</dbReference>
<dbReference type="PROSITE" id="PS51063">
    <property type="entry name" value="HTH_CRP_2"/>
    <property type="match status" value="1"/>
</dbReference>
<dbReference type="SUPFAM" id="SSF51206">
    <property type="entry name" value="cAMP-binding domain-like"/>
    <property type="match status" value="1"/>
</dbReference>
<keyword evidence="7" id="KW-1185">Reference proteome</keyword>
<protein>
    <submittedName>
        <fullName evidence="6">Transcriptional regulator, Crp/Fnr family</fullName>
    </submittedName>
</protein>
<gene>
    <name evidence="6" type="ordered locus">Ilyop_1862</name>
</gene>
<keyword evidence="2" id="KW-0238">DNA-binding</keyword>
<dbReference type="GO" id="GO:0003677">
    <property type="term" value="F:DNA binding"/>
    <property type="evidence" value="ECO:0007669"/>
    <property type="project" value="UniProtKB-KW"/>
</dbReference>
<dbReference type="PROSITE" id="PS50042">
    <property type="entry name" value="CNMP_BINDING_3"/>
    <property type="match status" value="1"/>
</dbReference>
<dbReference type="AlphaFoldDB" id="E3H9V4"/>
<dbReference type="KEGG" id="ipo:Ilyop_1862"/>
<dbReference type="InterPro" id="IPR018490">
    <property type="entry name" value="cNMP-bd_dom_sf"/>
</dbReference>
<dbReference type="SMART" id="SM00100">
    <property type="entry name" value="cNMP"/>
    <property type="match status" value="1"/>
</dbReference>
<dbReference type="STRING" id="572544.Ilyop_1862"/>
<name>E3H9V4_ILYPC</name>
<organism evidence="6 7">
    <name type="scientific">Ilyobacter polytropus (strain ATCC 51220 / DSM 2926 / LMG 16218 / CuHBu1)</name>
    <dbReference type="NCBI Taxonomy" id="572544"/>
    <lineage>
        <taxon>Bacteria</taxon>
        <taxon>Fusobacteriati</taxon>
        <taxon>Fusobacteriota</taxon>
        <taxon>Fusobacteriia</taxon>
        <taxon>Fusobacteriales</taxon>
        <taxon>Fusobacteriaceae</taxon>
        <taxon>Ilyobacter</taxon>
    </lineage>
</organism>
<accession>E3H9V4</accession>